<dbReference type="AlphaFoldDB" id="A0A1F5NNU2"/>
<evidence type="ECO:0000313" key="1">
    <source>
        <dbReference type="EMBL" id="OGE79298.1"/>
    </source>
</evidence>
<accession>A0A1F5NNU2</accession>
<dbReference type="STRING" id="1817824.A2751_04885"/>
<evidence type="ECO:0000313" key="2">
    <source>
        <dbReference type="Proteomes" id="UP000176864"/>
    </source>
</evidence>
<name>A0A1F5NNU2_9BACT</name>
<sequence length="112" mass="12906">MKHKQPIETGPVTADRWQRMTLPQQLGAVGSEFSMYTLLLKKEAFIDAGKSLNEVLRLIDLTISDSRWLNRVKDLTRFRKILCDTTQGQSVHQASVEKLQDYLLSFALLERK</sequence>
<dbReference type="EMBL" id="MFEK01000006">
    <property type="protein sequence ID" value="OGE79298.1"/>
    <property type="molecule type" value="Genomic_DNA"/>
</dbReference>
<organism evidence="1 2">
    <name type="scientific">Candidatus Doudnabacteria bacterium RIFCSPHIGHO2_01_FULL_46_14</name>
    <dbReference type="NCBI Taxonomy" id="1817824"/>
    <lineage>
        <taxon>Bacteria</taxon>
        <taxon>Candidatus Doudnaibacteriota</taxon>
    </lineage>
</organism>
<gene>
    <name evidence="1" type="ORF">A2751_04885</name>
</gene>
<comment type="caution">
    <text evidence="1">The sequence shown here is derived from an EMBL/GenBank/DDBJ whole genome shotgun (WGS) entry which is preliminary data.</text>
</comment>
<protein>
    <submittedName>
        <fullName evidence="1">Uncharacterized protein</fullName>
    </submittedName>
</protein>
<dbReference type="Proteomes" id="UP000176864">
    <property type="component" value="Unassembled WGS sequence"/>
</dbReference>
<proteinExistence type="predicted"/>
<reference evidence="1 2" key="1">
    <citation type="journal article" date="2016" name="Nat. Commun.">
        <title>Thousands of microbial genomes shed light on interconnected biogeochemical processes in an aquifer system.</title>
        <authorList>
            <person name="Anantharaman K."/>
            <person name="Brown C.T."/>
            <person name="Hug L.A."/>
            <person name="Sharon I."/>
            <person name="Castelle C.J."/>
            <person name="Probst A.J."/>
            <person name="Thomas B.C."/>
            <person name="Singh A."/>
            <person name="Wilkins M.J."/>
            <person name="Karaoz U."/>
            <person name="Brodie E.L."/>
            <person name="Williams K.H."/>
            <person name="Hubbard S.S."/>
            <person name="Banfield J.F."/>
        </authorList>
    </citation>
    <scope>NUCLEOTIDE SEQUENCE [LARGE SCALE GENOMIC DNA]</scope>
</reference>